<evidence type="ECO:0000313" key="2">
    <source>
        <dbReference type="Proteomes" id="UP000198211"/>
    </source>
</evidence>
<name>A0A225VH91_9STRA</name>
<proteinExistence type="predicted"/>
<reference evidence="2" key="1">
    <citation type="submission" date="2017-03" db="EMBL/GenBank/DDBJ databases">
        <title>Phytopthora megakarya and P. palmivora, two closely related causual agents of cacao black pod achieved similar genome size and gene model numbers by different mechanisms.</title>
        <authorList>
            <person name="Ali S."/>
            <person name="Shao J."/>
            <person name="Larry D.J."/>
            <person name="Kronmiller B."/>
            <person name="Shen D."/>
            <person name="Strem M.D."/>
            <person name="Melnick R.L."/>
            <person name="Guiltinan M.J."/>
            <person name="Tyler B.M."/>
            <person name="Meinhardt L.W."/>
            <person name="Bailey B.A."/>
        </authorList>
    </citation>
    <scope>NUCLEOTIDE SEQUENCE [LARGE SCALE GENOMIC DNA]</scope>
    <source>
        <strain evidence="2">zdho120</strain>
    </source>
</reference>
<dbReference type="SUPFAM" id="SSF56672">
    <property type="entry name" value="DNA/RNA polymerases"/>
    <property type="match status" value="1"/>
</dbReference>
<dbReference type="EMBL" id="NBNE01005277">
    <property type="protein sequence ID" value="OWZ03870.1"/>
    <property type="molecule type" value="Genomic_DNA"/>
</dbReference>
<dbReference type="Gene3D" id="3.10.10.10">
    <property type="entry name" value="HIV Type 1 Reverse Transcriptase, subunit A, domain 1"/>
    <property type="match status" value="1"/>
</dbReference>
<dbReference type="InterPro" id="IPR043502">
    <property type="entry name" value="DNA/RNA_pol_sf"/>
</dbReference>
<accession>A0A225VH91</accession>
<evidence type="ECO:0000313" key="1">
    <source>
        <dbReference type="EMBL" id="OWZ03870.1"/>
    </source>
</evidence>
<keyword evidence="1" id="KW-0548">Nucleotidyltransferase</keyword>
<organism evidence="1 2">
    <name type="scientific">Phytophthora megakarya</name>
    <dbReference type="NCBI Taxonomy" id="4795"/>
    <lineage>
        <taxon>Eukaryota</taxon>
        <taxon>Sar</taxon>
        <taxon>Stramenopiles</taxon>
        <taxon>Oomycota</taxon>
        <taxon>Peronosporomycetes</taxon>
        <taxon>Peronosporales</taxon>
        <taxon>Peronosporaceae</taxon>
        <taxon>Phytophthora</taxon>
    </lineage>
</organism>
<gene>
    <name evidence="1" type="ORF">PHMEG_00024324</name>
</gene>
<keyword evidence="1" id="KW-0695">RNA-directed DNA polymerase</keyword>
<dbReference type="GO" id="GO:0003964">
    <property type="term" value="F:RNA-directed DNA polymerase activity"/>
    <property type="evidence" value="ECO:0007669"/>
    <property type="project" value="UniProtKB-KW"/>
</dbReference>
<protein>
    <submittedName>
        <fullName evidence="1">Reverse transcriptase</fullName>
    </submittedName>
</protein>
<dbReference type="Proteomes" id="UP000198211">
    <property type="component" value="Unassembled WGS sequence"/>
</dbReference>
<keyword evidence="2" id="KW-1185">Reference proteome</keyword>
<keyword evidence="1" id="KW-0808">Transferase</keyword>
<dbReference type="AlphaFoldDB" id="A0A225VH91"/>
<comment type="caution">
    <text evidence="1">The sequence shown here is derived from an EMBL/GenBank/DDBJ whole genome shotgun (WGS) entry which is preliminary data.</text>
</comment>
<sequence>MTSRPQPLQCLVPAASWSSRVNPQNRIPLPLPQDWDPGPRNPNLVGERIQFGIRPIDAQVTLARSFVMAAMATERLDAEPAVYYHQGFDFVLLDKLKNQLVYLPDLWDLRPEANIEDAIVGKFGESDPEEEEMLREILRKHRMICLGVVNALPPGPGSSVYELPKRLLETGLVEYSNSEWASVIVLVMKKNGTDISLCIDYRLKLIKLVNYP</sequence>